<accession>A0A392STY5</accession>
<evidence type="ECO:0000313" key="2">
    <source>
        <dbReference type="Proteomes" id="UP000265520"/>
    </source>
</evidence>
<feature type="non-terminal residue" evidence="1">
    <location>
        <position position="1"/>
    </location>
</feature>
<dbReference type="AlphaFoldDB" id="A0A392STY5"/>
<proteinExistence type="predicted"/>
<reference evidence="1 2" key="1">
    <citation type="journal article" date="2018" name="Front. Plant Sci.">
        <title>Red Clover (Trifolium pratense) and Zigzag Clover (T. medium) - A Picture of Genomic Similarities and Differences.</title>
        <authorList>
            <person name="Dluhosova J."/>
            <person name="Istvanek J."/>
            <person name="Nedelnik J."/>
            <person name="Repkova J."/>
        </authorList>
    </citation>
    <scope>NUCLEOTIDE SEQUENCE [LARGE SCALE GENOMIC DNA]</scope>
    <source>
        <strain evidence="2">cv. 10/8</strain>
        <tissue evidence="1">Leaf</tissue>
    </source>
</reference>
<dbReference type="Proteomes" id="UP000265520">
    <property type="component" value="Unassembled WGS sequence"/>
</dbReference>
<name>A0A392STY5_9FABA</name>
<dbReference type="EMBL" id="LXQA010445257">
    <property type="protein sequence ID" value="MCI52303.1"/>
    <property type="molecule type" value="Genomic_DNA"/>
</dbReference>
<sequence length="63" mass="6941">VAGGFPLQYDDVKGLVLADNTKKEEEIKELRRSQATWVEEKTKLEDFLKSSGSLALGRGSITS</sequence>
<keyword evidence="2" id="KW-1185">Reference proteome</keyword>
<protein>
    <submittedName>
        <fullName evidence="1">Uncharacterized protein</fullName>
    </submittedName>
</protein>
<evidence type="ECO:0000313" key="1">
    <source>
        <dbReference type="EMBL" id="MCI52303.1"/>
    </source>
</evidence>
<comment type="caution">
    <text evidence="1">The sequence shown here is derived from an EMBL/GenBank/DDBJ whole genome shotgun (WGS) entry which is preliminary data.</text>
</comment>
<organism evidence="1 2">
    <name type="scientific">Trifolium medium</name>
    <dbReference type="NCBI Taxonomy" id="97028"/>
    <lineage>
        <taxon>Eukaryota</taxon>
        <taxon>Viridiplantae</taxon>
        <taxon>Streptophyta</taxon>
        <taxon>Embryophyta</taxon>
        <taxon>Tracheophyta</taxon>
        <taxon>Spermatophyta</taxon>
        <taxon>Magnoliopsida</taxon>
        <taxon>eudicotyledons</taxon>
        <taxon>Gunneridae</taxon>
        <taxon>Pentapetalae</taxon>
        <taxon>rosids</taxon>
        <taxon>fabids</taxon>
        <taxon>Fabales</taxon>
        <taxon>Fabaceae</taxon>
        <taxon>Papilionoideae</taxon>
        <taxon>50 kb inversion clade</taxon>
        <taxon>NPAAA clade</taxon>
        <taxon>Hologalegina</taxon>
        <taxon>IRL clade</taxon>
        <taxon>Trifolieae</taxon>
        <taxon>Trifolium</taxon>
    </lineage>
</organism>